<sequence>MVRPLHDGMTARVTDNVTVSEAFAVNNGVDQGCILAPTRFSLMFLAMLMDAYRERQPCIRIANRTDGPALKRRRMQVPTRVSMTTVHDLLFADDCALNSVTEDDMQRSMDLFAEV</sequence>
<evidence type="ECO:0000313" key="2">
    <source>
        <dbReference type="Proteomes" id="UP000275846"/>
    </source>
</evidence>
<evidence type="ECO:0000313" key="1">
    <source>
        <dbReference type="EMBL" id="VDL87988.1"/>
    </source>
</evidence>
<dbReference type="WBParaSite" id="SSLN_0000166501-mRNA-1">
    <property type="protein sequence ID" value="SSLN_0000166501-mRNA-1"/>
    <property type="gene ID" value="SSLN_0000166501"/>
</dbReference>
<accession>A0A183SBK5</accession>
<dbReference type="PANTHER" id="PTHR47027">
    <property type="entry name" value="REVERSE TRANSCRIPTASE DOMAIN-CONTAINING PROTEIN"/>
    <property type="match status" value="1"/>
</dbReference>
<organism evidence="3">
    <name type="scientific">Schistocephalus solidus</name>
    <name type="common">Tapeworm</name>
    <dbReference type="NCBI Taxonomy" id="70667"/>
    <lineage>
        <taxon>Eukaryota</taxon>
        <taxon>Metazoa</taxon>
        <taxon>Spiralia</taxon>
        <taxon>Lophotrochozoa</taxon>
        <taxon>Platyhelminthes</taxon>
        <taxon>Cestoda</taxon>
        <taxon>Eucestoda</taxon>
        <taxon>Diphyllobothriidea</taxon>
        <taxon>Diphyllobothriidae</taxon>
        <taxon>Schistocephalus</taxon>
    </lineage>
</organism>
<dbReference type="Proteomes" id="UP000275846">
    <property type="component" value="Unassembled WGS sequence"/>
</dbReference>
<name>A0A183SBK5_SCHSO</name>
<protein>
    <submittedName>
        <fullName evidence="3">Reverse transcriptase domain-containing protein</fullName>
    </submittedName>
</protein>
<evidence type="ECO:0000313" key="3">
    <source>
        <dbReference type="WBParaSite" id="SSLN_0000166501-mRNA-1"/>
    </source>
</evidence>
<gene>
    <name evidence="1" type="ORF">SSLN_LOCUS1603</name>
</gene>
<reference evidence="3" key="1">
    <citation type="submission" date="2016-06" db="UniProtKB">
        <authorList>
            <consortium name="WormBaseParasite"/>
        </authorList>
    </citation>
    <scope>IDENTIFICATION</scope>
</reference>
<proteinExistence type="predicted"/>
<dbReference type="EMBL" id="UYSU01004408">
    <property type="protein sequence ID" value="VDL87988.1"/>
    <property type="molecule type" value="Genomic_DNA"/>
</dbReference>
<dbReference type="PANTHER" id="PTHR47027:SF26">
    <property type="entry name" value="REVERSE TRANSCRIPTASE DOMAIN-CONTAINING PROTEIN"/>
    <property type="match status" value="1"/>
</dbReference>
<dbReference type="AlphaFoldDB" id="A0A183SBK5"/>
<keyword evidence="2" id="KW-1185">Reference proteome</keyword>
<dbReference type="OrthoDB" id="425014at2759"/>
<reference evidence="1 2" key="2">
    <citation type="submission" date="2018-11" db="EMBL/GenBank/DDBJ databases">
        <authorList>
            <consortium name="Pathogen Informatics"/>
        </authorList>
    </citation>
    <scope>NUCLEOTIDE SEQUENCE [LARGE SCALE GENOMIC DNA]</scope>
    <source>
        <strain evidence="1 2">NST_G2</strain>
    </source>
</reference>